<dbReference type="EMBL" id="CP084166">
    <property type="protein sequence ID" value="UJG41316.1"/>
    <property type="molecule type" value="Genomic_DNA"/>
</dbReference>
<name>A0A9Y1BM04_9ARCH</name>
<evidence type="ECO:0000259" key="1">
    <source>
        <dbReference type="Pfam" id="PF14353"/>
    </source>
</evidence>
<dbReference type="SUPFAM" id="SSF48452">
    <property type="entry name" value="TPR-like"/>
    <property type="match status" value="1"/>
</dbReference>
<proteinExistence type="predicted"/>
<gene>
    <name evidence="2" type="ORF">K9W45_02375</name>
</gene>
<accession>A0A9Y1BM04</accession>
<sequence>MEREVIICPNCSKEFEIRACSSINLNEEPFRLKQIINGKINVYKCPKCKTEVKYKSHILVTKIKEDVTEWYWLVSKKHQEPTYKETLLKTILPNIQSTGLIQQHVVFVDFGKPEEGLKFVLGEQRPQSERDWISLGKVLAGEEAIRCFQKALRLNSKNTEAKKLLHMELDKLKTYS</sequence>
<protein>
    <submittedName>
        <fullName evidence="2">CpXC domain-containing protein</fullName>
    </submittedName>
</protein>
<feature type="domain" description="CpXC" evidence="1">
    <location>
        <begin position="6"/>
        <end position="79"/>
    </location>
</feature>
<dbReference type="Pfam" id="PF14353">
    <property type="entry name" value="CpXC"/>
    <property type="match status" value="1"/>
</dbReference>
<reference evidence="2" key="1">
    <citation type="journal article" date="2022" name="Nat. Microbiol.">
        <title>Unique mobile elements and scalable gene flow at the prokaryote-eukaryote boundary revealed by circularized Asgard archaea genomes.</title>
        <authorList>
            <person name="Wu F."/>
            <person name="Speth D.R."/>
            <person name="Philosof A."/>
            <person name="Cremiere A."/>
            <person name="Narayanan A."/>
            <person name="Barco R.A."/>
            <person name="Connon S.A."/>
            <person name="Amend J.P."/>
            <person name="Antoshechkin I.A."/>
            <person name="Orphan V.J."/>
        </authorList>
    </citation>
    <scope>NUCLEOTIDE SEQUENCE</scope>
    <source>
        <strain evidence="2">PM71</strain>
    </source>
</reference>
<dbReference type="InterPro" id="IPR011990">
    <property type="entry name" value="TPR-like_helical_dom_sf"/>
</dbReference>
<dbReference type="Proteomes" id="UP001201020">
    <property type="component" value="Chromosome"/>
</dbReference>
<dbReference type="AlphaFoldDB" id="A0A9Y1BM04"/>
<evidence type="ECO:0000313" key="2">
    <source>
        <dbReference type="EMBL" id="UJG41316.1"/>
    </source>
</evidence>
<organism evidence="2">
    <name type="scientific">Candidatus Heimdallarchaeum aukensis</name>
    <dbReference type="NCBI Taxonomy" id="2876573"/>
    <lineage>
        <taxon>Archaea</taxon>
        <taxon>Promethearchaeati</taxon>
        <taxon>Candidatus Heimdallarchaeota</taxon>
        <taxon>Candidatus Heimdallarchaeia (ex Rinke et al. 2021) (nom. nud.)</taxon>
        <taxon>Candidatus Heimdallarchaeales</taxon>
        <taxon>Candidatus Heimdallarchaeaceae</taxon>
        <taxon>Candidatus Heimdallarchaeum</taxon>
    </lineage>
</organism>
<dbReference type="InterPro" id="IPR025682">
    <property type="entry name" value="CpXC_dom"/>
</dbReference>